<dbReference type="Gene3D" id="2.180.10.10">
    <property type="entry name" value="RHS repeat-associated core"/>
    <property type="match status" value="3"/>
</dbReference>
<evidence type="ECO:0000256" key="3">
    <source>
        <dbReference type="SAM" id="SignalP"/>
    </source>
</evidence>
<feature type="region of interest" description="Disordered" evidence="2">
    <location>
        <begin position="528"/>
        <end position="565"/>
    </location>
</feature>
<feature type="domain" description="DUF6531" evidence="4">
    <location>
        <begin position="128"/>
        <end position="205"/>
    </location>
</feature>
<reference evidence="7" key="1">
    <citation type="journal article" date="2019" name="Int. J. Syst. Evol. Microbiol.">
        <title>The Global Catalogue of Microorganisms (GCM) 10K type strain sequencing project: providing services to taxonomists for standard genome sequencing and annotation.</title>
        <authorList>
            <consortium name="The Broad Institute Genomics Platform"/>
            <consortium name="The Broad Institute Genome Sequencing Center for Infectious Disease"/>
            <person name="Wu L."/>
            <person name="Ma J."/>
        </authorList>
    </citation>
    <scope>NUCLEOTIDE SEQUENCE [LARGE SCALE GENOMIC DNA]</scope>
    <source>
        <strain evidence="7">JCM 3369</strain>
    </source>
</reference>
<dbReference type="InterPro" id="IPR022385">
    <property type="entry name" value="Rhs_assc_core"/>
</dbReference>
<evidence type="ECO:0000313" key="7">
    <source>
        <dbReference type="Proteomes" id="UP001596380"/>
    </source>
</evidence>
<protein>
    <submittedName>
        <fullName evidence="6">RHS repeat-associated core domain-containing protein</fullName>
    </submittedName>
</protein>
<evidence type="ECO:0000256" key="2">
    <source>
        <dbReference type="SAM" id="MobiDB-lite"/>
    </source>
</evidence>
<feature type="compositionally biased region" description="Polar residues" evidence="2">
    <location>
        <begin position="536"/>
        <end position="545"/>
    </location>
</feature>
<feature type="signal peptide" evidence="3">
    <location>
        <begin position="1"/>
        <end position="27"/>
    </location>
</feature>
<dbReference type="RefSeq" id="WP_160823697.1">
    <property type="nucleotide sequence ID" value="NZ_JBHSXE010000001.1"/>
</dbReference>
<proteinExistence type="predicted"/>
<evidence type="ECO:0000256" key="1">
    <source>
        <dbReference type="ARBA" id="ARBA00022737"/>
    </source>
</evidence>
<comment type="caution">
    <text evidence="6">The sequence shown here is derived from an EMBL/GenBank/DDBJ whole genome shotgun (WGS) entry which is preliminary data.</text>
</comment>
<dbReference type="Proteomes" id="UP001596380">
    <property type="component" value="Unassembled WGS sequence"/>
</dbReference>
<dbReference type="InterPro" id="IPR056823">
    <property type="entry name" value="TEN-like_YD-shell"/>
</dbReference>
<gene>
    <name evidence="6" type="ORF">ACFQKB_04315</name>
</gene>
<feature type="region of interest" description="Disordered" evidence="2">
    <location>
        <begin position="382"/>
        <end position="430"/>
    </location>
</feature>
<evidence type="ECO:0000259" key="4">
    <source>
        <dbReference type="Pfam" id="PF20148"/>
    </source>
</evidence>
<feature type="region of interest" description="Disordered" evidence="2">
    <location>
        <begin position="68"/>
        <end position="94"/>
    </location>
</feature>
<feature type="compositionally biased region" description="Polar residues" evidence="2">
    <location>
        <begin position="552"/>
        <end position="564"/>
    </location>
</feature>
<feature type="domain" description="Teneurin-like YD-shell" evidence="5">
    <location>
        <begin position="588"/>
        <end position="738"/>
    </location>
</feature>
<name>A0ABW2CCZ5_9ACTN</name>
<dbReference type="PANTHER" id="PTHR32305">
    <property type="match status" value="1"/>
</dbReference>
<sequence length="1149" mass="119468">MLRRSVVWVAVSALALTGLATPAAAHAQAPAAAGPYRFQHLYPELGSPHASNPKLGPSHRAGVRLVSPGTVGDPAKTKIPARAPSGAGNAGRPAAKPAVAASVPVGIGPVRNGTFLSFNLADYLQLKVNVGSGNAMVRTTDMSLPGIGGNVTVGAAYNSLLHAADVATGVISPGWRTRLGQDVRLYKNSGNSVTMTGPDGTSGVFTVSGSGYSTPKEFKGDLVNQSGGGWKYTDHGSGSDSYFNASGLPTKVEDRNGNTTDFGYTSGNVSTITYKPKGETSGRVIKVGMYDGEHINSYTQDKAGGGNRIAAYSYDTSNRLIQVQEPAGEVAKFGYDASGNLNSITNGKGAVTQLAYDGNHRVLSVTRVGESVSQVTRLAYASDTQSQVADPNTDQSKPVADVPHTTYTLNSNDRVTKTVDPAGKTRSKTYTPFSDVASYENANQGMTTNTFGANGGESQTKSASPTGASGTAAYGNSPTSQNPTAAYQPSAGTDTQGNSTAFTYDGPGNLNSAKNALAAEAKLSYNSDGTVKDSTDPGNGSNSATYGYDGNHQLTSVTPPTGNTLKKKTFTYDGYGRLATATDGNGKKTTYTYDANDRVLTIAYSDGTPTVTYTYDKAGNLKLRTDATGTTTWSYTQRNLLAARHSTSGGGEIDWQYDPTGNLVNQLNTAGTLHYVHSTRNLLASMTDYAGKKWEFDYDDDGNRTHTYFNKTSDTAWSMHTKHSYDDSGRITRIVTSRANDDSKIVSDVSYCYSKRGTATSCDTGKSNDTGLRQWSKNNVSGTISDYTYDKGNRLTKATNTAGHDYAYDYDQRGNRTTVTTDGTQSQSLTYNSANQATTSGESYDAAGNLTATTGSGGLNGTYNGAGQTTQFTKGTTTIPFGYAGSDQSEMVTAKGASLVYGRSGSTSAGIVSYTNGSTSVWMIHDSTGTPIGYSYNSNSYAFGTDGLGSITSIVSPSGTQAAAYTYGPYGETTADNGWQAAINLIRYTGGFHEPNTGLVKLGQRFYDTGRGRFTQQDAINTIGNPKNGNRYTYSGDDPTNNTDPTGAIYDKISVGGCAIVCASVGVAFGDGGISPTAGLGVGPEGGVDVEVTANTGEVESAVTGNAQCSGPGVTGGGEVNLATGDVGANAGATTGTEYGCNVGIEATL</sequence>
<dbReference type="InterPro" id="IPR050708">
    <property type="entry name" value="T6SS_VgrG/RHS"/>
</dbReference>
<dbReference type="Pfam" id="PF20148">
    <property type="entry name" value="DUF6531"/>
    <property type="match status" value="1"/>
</dbReference>
<evidence type="ECO:0000313" key="6">
    <source>
        <dbReference type="EMBL" id="MFC6878983.1"/>
    </source>
</evidence>
<dbReference type="PANTHER" id="PTHR32305:SF15">
    <property type="entry name" value="PROTEIN RHSA-RELATED"/>
    <property type="match status" value="1"/>
</dbReference>
<dbReference type="InterPro" id="IPR031325">
    <property type="entry name" value="RHS_repeat"/>
</dbReference>
<dbReference type="Pfam" id="PF05593">
    <property type="entry name" value="RHS_repeat"/>
    <property type="match status" value="1"/>
</dbReference>
<keyword evidence="7" id="KW-1185">Reference proteome</keyword>
<accession>A0ABW2CCZ5</accession>
<feature type="region of interest" description="Disordered" evidence="2">
    <location>
        <begin position="447"/>
        <end position="506"/>
    </location>
</feature>
<keyword evidence="3" id="KW-0732">Signal</keyword>
<dbReference type="Pfam" id="PF25023">
    <property type="entry name" value="TEN_YD-shell"/>
    <property type="match status" value="2"/>
</dbReference>
<evidence type="ECO:0000259" key="5">
    <source>
        <dbReference type="Pfam" id="PF25023"/>
    </source>
</evidence>
<dbReference type="EMBL" id="JBHSXS010000002">
    <property type="protein sequence ID" value="MFC6878983.1"/>
    <property type="molecule type" value="Genomic_DNA"/>
</dbReference>
<feature type="domain" description="Teneurin-like YD-shell" evidence="5">
    <location>
        <begin position="781"/>
        <end position="1039"/>
    </location>
</feature>
<feature type="compositionally biased region" description="Polar residues" evidence="2">
    <location>
        <begin position="382"/>
        <end position="396"/>
    </location>
</feature>
<dbReference type="InterPro" id="IPR006530">
    <property type="entry name" value="YD"/>
</dbReference>
<keyword evidence="1" id="KW-0677">Repeat</keyword>
<dbReference type="InterPro" id="IPR045351">
    <property type="entry name" value="DUF6531"/>
</dbReference>
<feature type="compositionally biased region" description="Low complexity" evidence="2">
    <location>
        <begin position="460"/>
        <end position="475"/>
    </location>
</feature>
<feature type="compositionally biased region" description="Polar residues" evidence="2">
    <location>
        <begin position="476"/>
        <end position="502"/>
    </location>
</feature>
<dbReference type="NCBIfam" id="TIGR03696">
    <property type="entry name" value="Rhs_assc_core"/>
    <property type="match status" value="1"/>
</dbReference>
<feature type="compositionally biased region" description="Polar residues" evidence="2">
    <location>
        <begin position="447"/>
        <end position="459"/>
    </location>
</feature>
<dbReference type="NCBIfam" id="TIGR01643">
    <property type="entry name" value="YD_repeat_2x"/>
    <property type="match status" value="5"/>
</dbReference>
<organism evidence="6 7">
    <name type="scientific">Actinomadura yumaensis</name>
    <dbReference type="NCBI Taxonomy" id="111807"/>
    <lineage>
        <taxon>Bacteria</taxon>
        <taxon>Bacillati</taxon>
        <taxon>Actinomycetota</taxon>
        <taxon>Actinomycetes</taxon>
        <taxon>Streptosporangiales</taxon>
        <taxon>Thermomonosporaceae</taxon>
        <taxon>Actinomadura</taxon>
    </lineage>
</organism>
<feature type="chain" id="PRO_5045063649" evidence="3">
    <location>
        <begin position="28"/>
        <end position="1149"/>
    </location>
</feature>